<feature type="signal peptide" evidence="6">
    <location>
        <begin position="1"/>
        <end position="38"/>
    </location>
</feature>
<dbReference type="Gene3D" id="3.40.190.10">
    <property type="entry name" value="Periplasmic binding protein-like II"/>
    <property type="match status" value="2"/>
</dbReference>
<reference evidence="7 8" key="1">
    <citation type="submission" date="2018-06" db="EMBL/GenBank/DDBJ databases">
        <authorList>
            <consortium name="Pathogen Informatics"/>
            <person name="Doyle S."/>
        </authorList>
    </citation>
    <scope>NUCLEOTIDE SEQUENCE [LARGE SCALE GENOMIC DNA]</scope>
    <source>
        <strain evidence="7 8">NCTC10699</strain>
    </source>
</reference>
<accession>A0A379B7T7</accession>
<keyword evidence="4 6" id="KW-0732">Signal</keyword>
<proteinExistence type="inferred from homology"/>
<keyword evidence="8" id="KW-1185">Reference proteome</keyword>
<dbReference type="GO" id="GO:1901681">
    <property type="term" value="F:sulfur compound binding"/>
    <property type="evidence" value="ECO:0007669"/>
    <property type="project" value="InterPro"/>
</dbReference>
<dbReference type="GO" id="GO:1902358">
    <property type="term" value="P:sulfate transmembrane transport"/>
    <property type="evidence" value="ECO:0007669"/>
    <property type="project" value="InterPro"/>
</dbReference>
<dbReference type="NCBIfam" id="TIGR00971">
    <property type="entry name" value="3a0106s03"/>
    <property type="match status" value="1"/>
</dbReference>
<evidence type="ECO:0000256" key="6">
    <source>
        <dbReference type="SAM" id="SignalP"/>
    </source>
</evidence>
<evidence type="ECO:0000256" key="4">
    <source>
        <dbReference type="ARBA" id="ARBA00022729"/>
    </source>
</evidence>
<dbReference type="CDD" id="cd01005">
    <property type="entry name" value="PBP2_CysP"/>
    <property type="match status" value="1"/>
</dbReference>
<dbReference type="InterPro" id="IPR005669">
    <property type="entry name" value="Thiosulph/SO4-bd"/>
</dbReference>
<organism evidence="7 8">
    <name type="scientific">[Pasteurella] mairii</name>
    <dbReference type="NCBI Taxonomy" id="757"/>
    <lineage>
        <taxon>Bacteria</taxon>
        <taxon>Pseudomonadati</taxon>
        <taxon>Pseudomonadota</taxon>
        <taxon>Gammaproteobacteria</taxon>
        <taxon>Pasteurellales</taxon>
        <taxon>Pasteurellaceae</taxon>
    </lineage>
</organism>
<feature type="chain" id="PRO_5017086103" evidence="6">
    <location>
        <begin position="39"/>
        <end position="348"/>
    </location>
</feature>
<evidence type="ECO:0000313" key="8">
    <source>
        <dbReference type="Proteomes" id="UP000254280"/>
    </source>
</evidence>
<dbReference type="PANTHER" id="PTHR30368">
    <property type="entry name" value="SULFATE-BINDING PROTEIN"/>
    <property type="match status" value="1"/>
</dbReference>
<evidence type="ECO:0000256" key="5">
    <source>
        <dbReference type="ARBA" id="ARBA00022764"/>
    </source>
</evidence>
<evidence type="ECO:0000256" key="3">
    <source>
        <dbReference type="ARBA" id="ARBA00022448"/>
    </source>
</evidence>
<evidence type="ECO:0000256" key="1">
    <source>
        <dbReference type="ARBA" id="ARBA00004418"/>
    </source>
</evidence>
<dbReference type="NCBIfam" id="NF008106">
    <property type="entry name" value="PRK10852.1"/>
    <property type="match status" value="1"/>
</dbReference>
<dbReference type="EMBL" id="UGSS01000002">
    <property type="protein sequence ID" value="SUB34140.1"/>
    <property type="molecule type" value="Genomic_DNA"/>
</dbReference>
<dbReference type="PROSITE" id="PS00757">
    <property type="entry name" value="PROK_SULFATE_BIND_2"/>
    <property type="match status" value="1"/>
</dbReference>
<evidence type="ECO:0000313" key="7">
    <source>
        <dbReference type="EMBL" id="SUB34140.1"/>
    </source>
</evidence>
<name>A0A379B7T7_9PAST</name>
<dbReference type="SUPFAM" id="SSF53850">
    <property type="entry name" value="Periplasmic binding protein-like II"/>
    <property type="match status" value="1"/>
</dbReference>
<comment type="similarity">
    <text evidence="2">Belongs to the prokaryotic sulfate-binding protein family.</text>
</comment>
<evidence type="ECO:0000256" key="2">
    <source>
        <dbReference type="ARBA" id="ARBA00006099"/>
    </source>
</evidence>
<dbReference type="NCBIfam" id="NF008022">
    <property type="entry name" value="PRK10752.1"/>
    <property type="match status" value="1"/>
</dbReference>
<dbReference type="Proteomes" id="UP000254280">
    <property type="component" value="Unassembled WGS sequence"/>
</dbReference>
<dbReference type="InterPro" id="IPR034408">
    <property type="entry name" value="Sulphate/thiosulphate_BS"/>
</dbReference>
<dbReference type="GO" id="GO:0042597">
    <property type="term" value="C:periplasmic space"/>
    <property type="evidence" value="ECO:0007669"/>
    <property type="project" value="UniProtKB-SubCell"/>
</dbReference>
<keyword evidence="3" id="KW-0813">Transport</keyword>
<keyword evidence="5" id="KW-0574">Periplasm</keyword>
<comment type="subcellular location">
    <subcellularLocation>
        <location evidence="1">Periplasm</location>
    </subcellularLocation>
</comment>
<gene>
    <name evidence="7" type="primary">sbp</name>
    <name evidence="7" type="ORF">NCTC10699_01791</name>
</gene>
<sequence length="348" mass="38791">MAYFLLGKQRNTSRLRLKKWLFSVTVASALFAGANAYAVDLLNVSYDPTRELYKDYNQLFAKHWQATKGESIKINTSHGGSGKQARSVIDGLQADVITLALAGDINQLAKKDLLTVDWQSKLSHNSTPYSSTIVFLVRKGNPKNITDWDDLVKADVEVITPNPKTSGGARWNFLAAWAYAKTTYGSDEKALEFVSTLYKNTPILDTGARAAATSFIQRGLGDVLLAWENEAYLALAEQGGSEFEIVTPSISILAEPPVAVVDKIVDKKGTRQQATAYLQYLYSDDAQHLIAKHFYRPTNAQILAQYQQQFPPLKLITIDQMFGGWDQAQKTYFDDNGVFDQIFLKLNQ</sequence>
<protein>
    <submittedName>
        <fullName evidence="7">Sulfate starvation-induced protein 2</fullName>
    </submittedName>
</protein>
<dbReference type="GO" id="GO:0140104">
    <property type="term" value="F:molecular carrier activity"/>
    <property type="evidence" value="ECO:0007669"/>
    <property type="project" value="InterPro"/>
</dbReference>
<dbReference type="AlphaFoldDB" id="A0A379B7T7"/>
<dbReference type="PANTHER" id="PTHR30368:SF2">
    <property type="entry name" value="SULFATE-BINDING PROTEIN"/>
    <property type="match status" value="1"/>
</dbReference>
<dbReference type="Pfam" id="PF13531">
    <property type="entry name" value="SBP_bac_11"/>
    <property type="match status" value="1"/>
</dbReference>